<feature type="signal peptide" evidence="2">
    <location>
        <begin position="1"/>
        <end position="27"/>
    </location>
</feature>
<organism evidence="3 4">
    <name type="scientific">Dokdonella fugitiva</name>
    <dbReference type="NCBI Taxonomy" id="328517"/>
    <lineage>
        <taxon>Bacteria</taxon>
        <taxon>Pseudomonadati</taxon>
        <taxon>Pseudomonadota</taxon>
        <taxon>Gammaproteobacteria</taxon>
        <taxon>Lysobacterales</taxon>
        <taxon>Rhodanobacteraceae</taxon>
        <taxon>Dokdonella</taxon>
    </lineage>
</organism>
<evidence type="ECO:0000256" key="2">
    <source>
        <dbReference type="SAM" id="SignalP"/>
    </source>
</evidence>
<keyword evidence="2" id="KW-0732">Signal</keyword>
<name>A0A839EVQ0_9GAMM</name>
<reference evidence="3 4" key="1">
    <citation type="submission" date="2020-07" db="EMBL/GenBank/DDBJ databases">
        <title>Genomic Encyclopedia of Type Strains, Phase IV (KMG-V): Genome sequencing to study the core and pangenomes of soil and plant-associated prokaryotes.</title>
        <authorList>
            <person name="Whitman W."/>
        </authorList>
    </citation>
    <scope>NUCLEOTIDE SEQUENCE [LARGE SCALE GENOMIC DNA]</scope>
    <source>
        <strain evidence="3 4">RH2WT43</strain>
    </source>
</reference>
<dbReference type="AlphaFoldDB" id="A0A839EVQ0"/>
<evidence type="ECO:0000313" key="4">
    <source>
        <dbReference type="Proteomes" id="UP000550401"/>
    </source>
</evidence>
<dbReference type="RefSeq" id="WP_182531685.1">
    <property type="nucleotide sequence ID" value="NZ_JACGXL010000004.1"/>
</dbReference>
<protein>
    <recommendedName>
        <fullName evidence="5">DUF4148 domain-containing protein</fullName>
    </recommendedName>
</protein>
<evidence type="ECO:0000256" key="1">
    <source>
        <dbReference type="SAM" id="MobiDB-lite"/>
    </source>
</evidence>
<comment type="caution">
    <text evidence="3">The sequence shown here is derived from an EMBL/GenBank/DDBJ whole genome shotgun (WGS) entry which is preliminary data.</text>
</comment>
<dbReference type="EMBL" id="JACGXL010000004">
    <property type="protein sequence ID" value="MBA8888647.1"/>
    <property type="molecule type" value="Genomic_DNA"/>
</dbReference>
<proteinExistence type="predicted"/>
<feature type="chain" id="PRO_5032848850" description="DUF4148 domain-containing protein" evidence="2">
    <location>
        <begin position="28"/>
        <end position="114"/>
    </location>
</feature>
<dbReference type="Proteomes" id="UP000550401">
    <property type="component" value="Unassembled WGS sequence"/>
</dbReference>
<accession>A0A839EVQ0</accession>
<gene>
    <name evidence="3" type="ORF">FHW12_002880</name>
</gene>
<evidence type="ECO:0000313" key="3">
    <source>
        <dbReference type="EMBL" id="MBA8888647.1"/>
    </source>
</evidence>
<sequence>MTTIAHRILLRALAPTLLLAGLATAHAAEPVPGHPRVNEVNQRLDNQQRRIDAGVASGAITPMQAARDEKRDAAIAQRASVDEARHGGHLTAAQARRLNRAENRNSRAIRRQKH</sequence>
<feature type="region of interest" description="Disordered" evidence="1">
    <location>
        <begin position="49"/>
        <end position="114"/>
    </location>
</feature>
<keyword evidence="4" id="KW-1185">Reference proteome</keyword>
<evidence type="ECO:0008006" key="5">
    <source>
        <dbReference type="Google" id="ProtNLM"/>
    </source>
</evidence>